<name>A0A8T0I4K6_CERPU</name>
<keyword evidence="3" id="KW-1185">Reference proteome</keyword>
<dbReference type="Proteomes" id="UP000822688">
    <property type="component" value="Chromosome 5"/>
</dbReference>
<proteinExistence type="predicted"/>
<accession>A0A8T0I4K6</accession>
<evidence type="ECO:0000313" key="3">
    <source>
        <dbReference type="Proteomes" id="UP000822688"/>
    </source>
</evidence>
<reference evidence="2" key="1">
    <citation type="submission" date="2020-06" db="EMBL/GenBank/DDBJ databases">
        <title>WGS assembly of Ceratodon purpureus strain R40.</title>
        <authorList>
            <person name="Carey S.B."/>
            <person name="Jenkins J."/>
            <person name="Shu S."/>
            <person name="Lovell J.T."/>
            <person name="Sreedasyam A."/>
            <person name="Maumus F."/>
            <person name="Tiley G.P."/>
            <person name="Fernandez-Pozo N."/>
            <person name="Barry K."/>
            <person name="Chen C."/>
            <person name="Wang M."/>
            <person name="Lipzen A."/>
            <person name="Daum C."/>
            <person name="Saski C.A."/>
            <person name="Payton A.C."/>
            <person name="Mcbreen J.C."/>
            <person name="Conrad R.E."/>
            <person name="Kollar L.M."/>
            <person name="Olsson S."/>
            <person name="Huttunen S."/>
            <person name="Landis J.B."/>
            <person name="Wickett N.J."/>
            <person name="Johnson M.G."/>
            <person name="Rensing S.A."/>
            <person name="Grimwood J."/>
            <person name="Schmutz J."/>
            <person name="Mcdaniel S.F."/>
        </authorList>
    </citation>
    <scope>NUCLEOTIDE SEQUENCE</scope>
    <source>
        <strain evidence="2">R40</strain>
    </source>
</reference>
<gene>
    <name evidence="2" type="ORF">KC19_5G157200</name>
</gene>
<organism evidence="2 3">
    <name type="scientific">Ceratodon purpureus</name>
    <name type="common">Fire moss</name>
    <name type="synonym">Dicranum purpureum</name>
    <dbReference type="NCBI Taxonomy" id="3225"/>
    <lineage>
        <taxon>Eukaryota</taxon>
        <taxon>Viridiplantae</taxon>
        <taxon>Streptophyta</taxon>
        <taxon>Embryophyta</taxon>
        <taxon>Bryophyta</taxon>
        <taxon>Bryophytina</taxon>
        <taxon>Bryopsida</taxon>
        <taxon>Dicranidae</taxon>
        <taxon>Pseudoditrichales</taxon>
        <taxon>Ditrichaceae</taxon>
        <taxon>Ceratodon</taxon>
    </lineage>
</organism>
<evidence type="ECO:0000313" key="2">
    <source>
        <dbReference type="EMBL" id="KAG0577453.1"/>
    </source>
</evidence>
<protein>
    <submittedName>
        <fullName evidence="2">Uncharacterized protein</fullName>
    </submittedName>
</protein>
<dbReference type="EMBL" id="CM026425">
    <property type="protein sequence ID" value="KAG0577453.1"/>
    <property type="molecule type" value="Genomic_DNA"/>
</dbReference>
<evidence type="ECO:0000256" key="1">
    <source>
        <dbReference type="SAM" id="SignalP"/>
    </source>
</evidence>
<feature type="chain" id="PRO_5035783261" evidence="1">
    <location>
        <begin position="17"/>
        <end position="56"/>
    </location>
</feature>
<keyword evidence="1" id="KW-0732">Signal</keyword>
<dbReference type="AlphaFoldDB" id="A0A8T0I4K6"/>
<feature type="signal peptide" evidence="1">
    <location>
        <begin position="1"/>
        <end position="16"/>
    </location>
</feature>
<comment type="caution">
    <text evidence="2">The sequence shown here is derived from an EMBL/GenBank/DDBJ whole genome shotgun (WGS) entry which is preliminary data.</text>
</comment>
<sequence>MHIVMKLSLFLKLCSGFKRAYLQNLFSLLLQPAMCFHSKEPHPLSTLRNVAMCTQV</sequence>